<comment type="caution">
    <text evidence="4">The sequence shown here is derived from an EMBL/GenBank/DDBJ whole genome shotgun (WGS) entry which is preliminary data.</text>
</comment>
<keyword evidence="1" id="KW-0812">Transmembrane</keyword>
<accession>A0A916SKZ4</accession>
<evidence type="ECO:0000313" key="4">
    <source>
        <dbReference type="EMBL" id="GGB05609.1"/>
    </source>
</evidence>
<dbReference type="Gene3D" id="3.55.50.30">
    <property type="match status" value="1"/>
</dbReference>
<reference evidence="4" key="1">
    <citation type="journal article" date="2014" name="Int. J. Syst. Evol. Microbiol.">
        <title>Complete genome sequence of Corynebacterium casei LMG S-19264T (=DSM 44701T), isolated from a smear-ripened cheese.</title>
        <authorList>
            <consortium name="US DOE Joint Genome Institute (JGI-PGF)"/>
            <person name="Walter F."/>
            <person name="Albersmeier A."/>
            <person name="Kalinowski J."/>
            <person name="Ruckert C."/>
        </authorList>
    </citation>
    <scope>NUCLEOTIDE SEQUENCE</scope>
    <source>
        <strain evidence="4">CGMCC 1.15082</strain>
    </source>
</reference>
<reference evidence="4" key="2">
    <citation type="submission" date="2020-09" db="EMBL/GenBank/DDBJ databases">
        <authorList>
            <person name="Sun Q."/>
            <person name="Zhou Y."/>
        </authorList>
    </citation>
    <scope>NUCLEOTIDE SEQUENCE</scope>
    <source>
        <strain evidence="4">CGMCC 1.15082</strain>
    </source>
</reference>
<evidence type="ECO:0000259" key="3">
    <source>
        <dbReference type="Pfam" id="PF16220"/>
    </source>
</evidence>
<evidence type="ECO:0000256" key="1">
    <source>
        <dbReference type="SAM" id="Phobius"/>
    </source>
</evidence>
<organism evidence="4 5">
    <name type="scientific">Brucella endophytica</name>
    <dbReference type="NCBI Taxonomy" id="1963359"/>
    <lineage>
        <taxon>Bacteria</taxon>
        <taxon>Pseudomonadati</taxon>
        <taxon>Pseudomonadota</taxon>
        <taxon>Alphaproteobacteria</taxon>
        <taxon>Hyphomicrobiales</taxon>
        <taxon>Brucellaceae</taxon>
        <taxon>Brucella/Ochrobactrum group</taxon>
        <taxon>Brucella</taxon>
    </lineage>
</organism>
<dbReference type="RefSeq" id="WP_188825683.1">
    <property type="nucleotide sequence ID" value="NZ_BMHH01000019.1"/>
</dbReference>
<dbReference type="Pfam" id="PF16220">
    <property type="entry name" value="DUF4880"/>
    <property type="match status" value="1"/>
</dbReference>
<feature type="domain" description="FecR protein" evidence="2">
    <location>
        <begin position="103"/>
        <end position="195"/>
    </location>
</feature>
<dbReference type="InterPro" id="IPR032623">
    <property type="entry name" value="FecR_N"/>
</dbReference>
<dbReference type="PANTHER" id="PTHR30273">
    <property type="entry name" value="PERIPLASMIC SIGNAL SENSOR AND SIGMA FACTOR ACTIVATOR FECR-RELATED"/>
    <property type="match status" value="1"/>
</dbReference>
<dbReference type="InterPro" id="IPR012373">
    <property type="entry name" value="Ferrdict_sens_TM"/>
</dbReference>
<dbReference type="Pfam" id="PF04773">
    <property type="entry name" value="FecR"/>
    <property type="match status" value="1"/>
</dbReference>
<sequence length="311" mass="34750">MIDRDTDAIFTQALEWFVLLKEDSATAGDRLAFEQWLAASELHEAAYRRAEHLWSRFDVVKPSYEQFRKTKRISRRNVVLGGLAAAVAAPSLYGLSRPGMFAEYKTDIAERRLFTLPDGSTAELGSHTAMSLDFRLDARRVRLYRGQAFFTVASDATRPFIVGAAQGNIRALGTKFDVKVASDAGLVSVLEHAVELRVDDEKSGPVVIEQDWQASYGPGGIQPLKKVDPGIVEAWRQDRIVFKDVPLRRVLAELERYRRGRILLLDDAMGDIPVTAVFDSRRASDALQIIADILPIRVVNPDGYLAVVYSR</sequence>
<evidence type="ECO:0000259" key="2">
    <source>
        <dbReference type="Pfam" id="PF04773"/>
    </source>
</evidence>
<dbReference type="PIRSF" id="PIRSF018266">
    <property type="entry name" value="FecR"/>
    <property type="match status" value="1"/>
</dbReference>
<protein>
    <submittedName>
        <fullName evidence="4">Peptide ABC transporter substrate-binding protein</fullName>
    </submittedName>
</protein>
<name>A0A916SKZ4_9HYPH</name>
<evidence type="ECO:0000313" key="5">
    <source>
        <dbReference type="Proteomes" id="UP000646478"/>
    </source>
</evidence>
<keyword evidence="5" id="KW-1185">Reference proteome</keyword>
<dbReference type="Gene3D" id="2.60.120.1440">
    <property type="match status" value="1"/>
</dbReference>
<proteinExistence type="predicted"/>
<dbReference type="EMBL" id="BMHH01000019">
    <property type="protein sequence ID" value="GGB05609.1"/>
    <property type="molecule type" value="Genomic_DNA"/>
</dbReference>
<gene>
    <name evidence="4" type="ORF">GCM10011491_37110</name>
</gene>
<keyword evidence="1" id="KW-0472">Membrane</keyword>
<feature type="domain" description="FecR N-terminal" evidence="3">
    <location>
        <begin position="12"/>
        <end position="53"/>
    </location>
</feature>
<dbReference type="AlphaFoldDB" id="A0A916SKZ4"/>
<feature type="transmembrane region" description="Helical" evidence="1">
    <location>
        <begin position="78"/>
        <end position="96"/>
    </location>
</feature>
<dbReference type="GO" id="GO:0016989">
    <property type="term" value="F:sigma factor antagonist activity"/>
    <property type="evidence" value="ECO:0007669"/>
    <property type="project" value="TreeGrafter"/>
</dbReference>
<dbReference type="InterPro" id="IPR006860">
    <property type="entry name" value="FecR"/>
</dbReference>
<dbReference type="PANTHER" id="PTHR30273:SF2">
    <property type="entry name" value="PROTEIN FECR"/>
    <property type="match status" value="1"/>
</dbReference>
<keyword evidence="1" id="KW-1133">Transmembrane helix</keyword>
<dbReference type="Proteomes" id="UP000646478">
    <property type="component" value="Unassembled WGS sequence"/>
</dbReference>